<dbReference type="OrthoDB" id="413361at2759"/>
<sequence>MCIEMPSDYISLNDAMSGPDKEQWQCAMKEELQSFEDNDTWELVDRPVNNTVVKNKWVFKKKKFNREERVNQDLLDTLGCSTDSTIDPRSESTTTEVTREKEPLFPLGASFTLVQLQFRPRHDVRRAGGGGPRRGASRSWRAPEIAVAGAGGAAARRAAVRARARAPQR</sequence>
<proteinExistence type="predicted"/>
<name>A0A4C1UGN1_EUMVA</name>
<keyword evidence="3" id="KW-1185">Reference proteome</keyword>
<dbReference type="EMBL" id="BGZK01000169">
    <property type="protein sequence ID" value="GBP25142.1"/>
    <property type="molecule type" value="Genomic_DNA"/>
</dbReference>
<gene>
    <name evidence="2" type="ORF">EVAR_19624_1</name>
</gene>
<comment type="caution">
    <text evidence="2">The sequence shown here is derived from an EMBL/GenBank/DDBJ whole genome shotgun (WGS) entry which is preliminary data.</text>
</comment>
<dbReference type="Proteomes" id="UP000299102">
    <property type="component" value="Unassembled WGS sequence"/>
</dbReference>
<accession>A0A4C1UGN1</accession>
<evidence type="ECO:0000313" key="2">
    <source>
        <dbReference type="EMBL" id="GBP25142.1"/>
    </source>
</evidence>
<dbReference type="AlphaFoldDB" id="A0A4C1UGN1"/>
<evidence type="ECO:0000256" key="1">
    <source>
        <dbReference type="SAM" id="MobiDB-lite"/>
    </source>
</evidence>
<feature type="region of interest" description="Disordered" evidence="1">
    <location>
        <begin position="78"/>
        <end position="101"/>
    </location>
</feature>
<dbReference type="STRING" id="151549.A0A4C1UGN1"/>
<organism evidence="2 3">
    <name type="scientific">Eumeta variegata</name>
    <name type="common">Bagworm moth</name>
    <name type="synonym">Eumeta japonica</name>
    <dbReference type="NCBI Taxonomy" id="151549"/>
    <lineage>
        <taxon>Eukaryota</taxon>
        <taxon>Metazoa</taxon>
        <taxon>Ecdysozoa</taxon>
        <taxon>Arthropoda</taxon>
        <taxon>Hexapoda</taxon>
        <taxon>Insecta</taxon>
        <taxon>Pterygota</taxon>
        <taxon>Neoptera</taxon>
        <taxon>Endopterygota</taxon>
        <taxon>Lepidoptera</taxon>
        <taxon>Glossata</taxon>
        <taxon>Ditrysia</taxon>
        <taxon>Tineoidea</taxon>
        <taxon>Psychidae</taxon>
        <taxon>Oiketicinae</taxon>
        <taxon>Eumeta</taxon>
    </lineage>
</organism>
<reference evidence="2 3" key="1">
    <citation type="journal article" date="2019" name="Commun. Biol.">
        <title>The bagworm genome reveals a unique fibroin gene that provides high tensile strength.</title>
        <authorList>
            <person name="Kono N."/>
            <person name="Nakamura H."/>
            <person name="Ohtoshi R."/>
            <person name="Tomita M."/>
            <person name="Numata K."/>
            <person name="Arakawa K."/>
        </authorList>
    </citation>
    <scope>NUCLEOTIDE SEQUENCE [LARGE SCALE GENOMIC DNA]</scope>
</reference>
<feature type="region of interest" description="Disordered" evidence="1">
    <location>
        <begin position="123"/>
        <end position="142"/>
    </location>
</feature>
<protein>
    <submittedName>
        <fullName evidence="2">Retrovirus-related Pol polyprotein from transposon TNT 1-94</fullName>
    </submittedName>
</protein>
<evidence type="ECO:0000313" key="3">
    <source>
        <dbReference type="Proteomes" id="UP000299102"/>
    </source>
</evidence>